<sequence>MADYQRYWDEKEQAYAHAGLDGTELNKYAVGTALAAATQDLKAMKSNGQVAQGRVTLSPEIRTMDLNRKVPSASVRDCVDTTGWKLVDASTSKEIKLPKERLTRYVSIVKAERWGDRWVVLSTTREADKC</sequence>
<gene>
    <name evidence="1" type="ORF">ACFPQ9_40160</name>
</gene>
<dbReference type="Proteomes" id="UP001596263">
    <property type="component" value="Unassembled WGS sequence"/>
</dbReference>
<accession>A0ABW0CY43</accession>
<reference evidence="2" key="1">
    <citation type="journal article" date="2019" name="Int. J. Syst. Evol. Microbiol.">
        <title>The Global Catalogue of Microorganisms (GCM) 10K type strain sequencing project: providing services to taxonomists for standard genome sequencing and annotation.</title>
        <authorList>
            <consortium name="The Broad Institute Genomics Platform"/>
            <consortium name="The Broad Institute Genome Sequencing Center for Infectious Disease"/>
            <person name="Wu L."/>
            <person name="Ma J."/>
        </authorList>
    </citation>
    <scope>NUCLEOTIDE SEQUENCE [LARGE SCALE GENOMIC DNA]</scope>
    <source>
        <strain evidence="2">KCTC 42586</strain>
    </source>
</reference>
<evidence type="ECO:0008006" key="3">
    <source>
        <dbReference type="Google" id="ProtNLM"/>
    </source>
</evidence>
<proteinExistence type="predicted"/>
<organism evidence="1 2">
    <name type="scientific">Streptomyces coerulescens</name>
    <dbReference type="NCBI Taxonomy" id="29304"/>
    <lineage>
        <taxon>Bacteria</taxon>
        <taxon>Bacillati</taxon>
        <taxon>Actinomycetota</taxon>
        <taxon>Actinomycetes</taxon>
        <taxon>Kitasatosporales</taxon>
        <taxon>Streptomycetaceae</taxon>
        <taxon>Streptomyces</taxon>
    </lineage>
</organism>
<name>A0ABW0CY43_STRCD</name>
<dbReference type="EMBL" id="JBHSKM010000045">
    <property type="protein sequence ID" value="MFC5220043.1"/>
    <property type="molecule type" value="Genomic_DNA"/>
</dbReference>
<protein>
    <recommendedName>
        <fullName evidence="3">Secreted protein/lipoprotein</fullName>
    </recommendedName>
</protein>
<comment type="caution">
    <text evidence="1">The sequence shown here is derived from an EMBL/GenBank/DDBJ whole genome shotgun (WGS) entry which is preliminary data.</text>
</comment>
<evidence type="ECO:0000313" key="2">
    <source>
        <dbReference type="Proteomes" id="UP001596263"/>
    </source>
</evidence>
<evidence type="ECO:0000313" key="1">
    <source>
        <dbReference type="EMBL" id="MFC5220043.1"/>
    </source>
</evidence>
<dbReference type="RefSeq" id="WP_380864497.1">
    <property type="nucleotide sequence ID" value="NZ_JBHSKM010000045.1"/>
</dbReference>
<keyword evidence="2" id="KW-1185">Reference proteome</keyword>